<feature type="transmembrane region" description="Helical" evidence="1">
    <location>
        <begin position="7"/>
        <end position="24"/>
    </location>
</feature>
<evidence type="ECO:0000256" key="1">
    <source>
        <dbReference type="SAM" id="Phobius"/>
    </source>
</evidence>
<reference evidence="2 3" key="1">
    <citation type="journal article" date="2016" name="Nat. Commun.">
        <title>Thousands of microbial genomes shed light on interconnected biogeochemical processes in an aquifer system.</title>
        <authorList>
            <person name="Anantharaman K."/>
            <person name="Brown C.T."/>
            <person name="Hug L.A."/>
            <person name="Sharon I."/>
            <person name="Castelle C.J."/>
            <person name="Probst A.J."/>
            <person name="Thomas B.C."/>
            <person name="Singh A."/>
            <person name="Wilkins M.J."/>
            <person name="Karaoz U."/>
            <person name="Brodie E.L."/>
            <person name="Williams K.H."/>
            <person name="Hubbard S.S."/>
            <person name="Banfield J.F."/>
        </authorList>
    </citation>
    <scope>NUCLEOTIDE SEQUENCE [LARGE SCALE GENOMIC DNA]</scope>
</reference>
<evidence type="ECO:0000313" key="3">
    <source>
        <dbReference type="Proteomes" id="UP000179264"/>
    </source>
</evidence>
<evidence type="ECO:0000313" key="2">
    <source>
        <dbReference type="EMBL" id="OHA93020.1"/>
    </source>
</evidence>
<sequence length="89" mass="10214">MIKHKSTFFLGIFIIMLSTSFVGLPSFWKMLFLFLCGLTLTLQSLHISMPKKLHKRPAHKKEKVRPTIIENIPLHSQSPSSETENPPQI</sequence>
<accession>A0A1G2T6Z6</accession>
<organism evidence="2 3">
    <name type="scientific">Candidatus Zambryskibacteria bacterium RIFCSPHIGHO2_02_38_10.5</name>
    <dbReference type="NCBI Taxonomy" id="1802742"/>
    <lineage>
        <taxon>Bacteria</taxon>
        <taxon>Candidatus Zambryskiibacteriota</taxon>
    </lineage>
</organism>
<keyword evidence="1" id="KW-0472">Membrane</keyword>
<keyword evidence="1" id="KW-0812">Transmembrane</keyword>
<keyword evidence="1" id="KW-1133">Transmembrane helix</keyword>
<dbReference type="Proteomes" id="UP000179264">
    <property type="component" value="Unassembled WGS sequence"/>
</dbReference>
<proteinExistence type="predicted"/>
<dbReference type="AlphaFoldDB" id="A0A1G2T6Z6"/>
<protein>
    <submittedName>
        <fullName evidence="2">Uncharacterized protein</fullName>
    </submittedName>
</protein>
<dbReference type="EMBL" id="MHVL01000028">
    <property type="protein sequence ID" value="OHA93020.1"/>
    <property type="molecule type" value="Genomic_DNA"/>
</dbReference>
<name>A0A1G2T6Z6_9BACT</name>
<gene>
    <name evidence="2" type="ORF">A2W58_02010</name>
</gene>
<comment type="caution">
    <text evidence="2">The sequence shown here is derived from an EMBL/GenBank/DDBJ whole genome shotgun (WGS) entry which is preliminary data.</text>
</comment>